<sequence length="236" mass="27229">MKILRLLLILAKLTLSCMQTCDPTPDPCAKQNNTAYERVKESLHSVKVCKYDATETERQLKGELVDHWNEKTDIVKQTKIPISDLPKFLDHLHDAYEGIDEGTRKKMNSVFFAKGGWEHKLMEWKMVKGDDAVARYGMIAFGRSPDKEFVDCMFVIYKLDFKIAPKVIVTENKHSMFFDFIKWTIHTQETEEQTLGVRTIKAFQNFVRSKALKGFVEEGLIEQINYVGSLDEIPDA</sequence>
<dbReference type="EMBL" id="JAIWYP010000007">
    <property type="protein sequence ID" value="KAH3795179.1"/>
    <property type="molecule type" value="Genomic_DNA"/>
</dbReference>
<evidence type="ECO:0000313" key="2">
    <source>
        <dbReference type="EMBL" id="KAH3795179.1"/>
    </source>
</evidence>
<dbReference type="AlphaFoldDB" id="A0A9D4FCF6"/>
<feature type="signal peptide" evidence="1">
    <location>
        <begin position="1"/>
        <end position="18"/>
    </location>
</feature>
<keyword evidence="1" id="KW-0732">Signal</keyword>
<evidence type="ECO:0000256" key="1">
    <source>
        <dbReference type="SAM" id="SignalP"/>
    </source>
</evidence>
<accession>A0A9D4FCF6</accession>
<reference evidence="2" key="1">
    <citation type="journal article" date="2019" name="bioRxiv">
        <title>The Genome of the Zebra Mussel, Dreissena polymorpha: A Resource for Invasive Species Research.</title>
        <authorList>
            <person name="McCartney M.A."/>
            <person name="Auch B."/>
            <person name="Kono T."/>
            <person name="Mallez S."/>
            <person name="Zhang Y."/>
            <person name="Obille A."/>
            <person name="Becker A."/>
            <person name="Abrahante J.E."/>
            <person name="Garbe J."/>
            <person name="Badalamenti J.P."/>
            <person name="Herman A."/>
            <person name="Mangelson H."/>
            <person name="Liachko I."/>
            <person name="Sullivan S."/>
            <person name="Sone E.D."/>
            <person name="Koren S."/>
            <person name="Silverstein K.A.T."/>
            <person name="Beckman K.B."/>
            <person name="Gohl D.M."/>
        </authorList>
    </citation>
    <scope>NUCLEOTIDE SEQUENCE</scope>
    <source>
        <strain evidence="2">Duluth1</strain>
        <tissue evidence="2">Whole animal</tissue>
    </source>
</reference>
<evidence type="ECO:0000313" key="3">
    <source>
        <dbReference type="Proteomes" id="UP000828390"/>
    </source>
</evidence>
<gene>
    <name evidence="2" type="ORF">DPMN_148727</name>
</gene>
<dbReference type="Proteomes" id="UP000828390">
    <property type="component" value="Unassembled WGS sequence"/>
</dbReference>
<proteinExistence type="predicted"/>
<comment type="caution">
    <text evidence="2">The sequence shown here is derived from an EMBL/GenBank/DDBJ whole genome shotgun (WGS) entry which is preliminary data.</text>
</comment>
<protein>
    <submittedName>
        <fullName evidence="2">Uncharacterized protein</fullName>
    </submittedName>
</protein>
<organism evidence="2 3">
    <name type="scientific">Dreissena polymorpha</name>
    <name type="common">Zebra mussel</name>
    <name type="synonym">Mytilus polymorpha</name>
    <dbReference type="NCBI Taxonomy" id="45954"/>
    <lineage>
        <taxon>Eukaryota</taxon>
        <taxon>Metazoa</taxon>
        <taxon>Spiralia</taxon>
        <taxon>Lophotrochozoa</taxon>
        <taxon>Mollusca</taxon>
        <taxon>Bivalvia</taxon>
        <taxon>Autobranchia</taxon>
        <taxon>Heteroconchia</taxon>
        <taxon>Euheterodonta</taxon>
        <taxon>Imparidentia</taxon>
        <taxon>Neoheterodontei</taxon>
        <taxon>Myida</taxon>
        <taxon>Dreissenoidea</taxon>
        <taxon>Dreissenidae</taxon>
        <taxon>Dreissena</taxon>
    </lineage>
</organism>
<feature type="chain" id="PRO_5038701638" evidence="1">
    <location>
        <begin position="19"/>
        <end position="236"/>
    </location>
</feature>
<name>A0A9D4FCF6_DREPO</name>
<reference evidence="2" key="2">
    <citation type="submission" date="2020-11" db="EMBL/GenBank/DDBJ databases">
        <authorList>
            <person name="McCartney M.A."/>
            <person name="Auch B."/>
            <person name="Kono T."/>
            <person name="Mallez S."/>
            <person name="Becker A."/>
            <person name="Gohl D.M."/>
            <person name="Silverstein K.A.T."/>
            <person name="Koren S."/>
            <person name="Bechman K.B."/>
            <person name="Herman A."/>
            <person name="Abrahante J.E."/>
            <person name="Garbe J."/>
        </authorList>
    </citation>
    <scope>NUCLEOTIDE SEQUENCE</scope>
    <source>
        <strain evidence="2">Duluth1</strain>
        <tissue evidence="2">Whole animal</tissue>
    </source>
</reference>
<keyword evidence="3" id="KW-1185">Reference proteome</keyword>